<gene>
    <name evidence="4" type="ORF">AAG747_23440</name>
</gene>
<dbReference type="SUPFAM" id="SSF56300">
    <property type="entry name" value="Metallo-dependent phosphatases"/>
    <property type="match status" value="1"/>
</dbReference>
<feature type="domain" description="Calcineurin-like phosphoesterase" evidence="3">
    <location>
        <begin position="83"/>
        <end position="246"/>
    </location>
</feature>
<dbReference type="Gene3D" id="3.60.21.10">
    <property type="match status" value="2"/>
</dbReference>
<name>A0AAW9SEU8_9BACT</name>
<proteinExistence type="predicted"/>
<evidence type="ECO:0000313" key="4">
    <source>
        <dbReference type="EMBL" id="MEN7550894.1"/>
    </source>
</evidence>
<dbReference type="RefSeq" id="WP_346823674.1">
    <property type="nucleotide sequence ID" value="NZ_JBDKWZ010000017.1"/>
</dbReference>
<dbReference type="Proteomes" id="UP001403385">
    <property type="component" value="Unassembled WGS sequence"/>
</dbReference>
<comment type="caution">
    <text evidence="4">The sequence shown here is derived from an EMBL/GenBank/DDBJ whole genome shotgun (WGS) entry which is preliminary data.</text>
</comment>
<dbReference type="EMBL" id="JBDKWZ010000017">
    <property type="protein sequence ID" value="MEN7550894.1"/>
    <property type="molecule type" value="Genomic_DNA"/>
</dbReference>
<keyword evidence="5" id="KW-1185">Reference proteome</keyword>
<reference evidence="4 5" key="1">
    <citation type="submission" date="2024-04" db="EMBL/GenBank/DDBJ databases">
        <title>Novel genus in family Flammeovirgaceae.</title>
        <authorList>
            <person name="Nguyen T.H."/>
            <person name="Vuong T.Q."/>
            <person name="Le H."/>
            <person name="Kim S.-G."/>
        </authorList>
    </citation>
    <scope>NUCLEOTIDE SEQUENCE [LARGE SCALE GENOMIC DNA]</scope>
    <source>
        <strain evidence="4 5">JCM 23209</strain>
    </source>
</reference>
<evidence type="ECO:0000259" key="3">
    <source>
        <dbReference type="Pfam" id="PF00149"/>
    </source>
</evidence>
<keyword evidence="1" id="KW-0732">Signal</keyword>
<dbReference type="PANTHER" id="PTHR10161:SF14">
    <property type="entry name" value="TARTRATE-RESISTANT ACID PHOSPHATASE TYPE 5"/>
    <property type="match status" value="1"/>
</dbReference>
<dbReference type="Gene3D" id="2.40.160.50">
    <property type="entry name" value="membrane protein fhac: a member of the omp85/tpsb transporter family"/>
    <property type="match status" value="1"/>
</dbReference>
<dbReference type="InterPro" id="IPR051558">
    <property type="entry name" value="Metallophosphoesterase_PAP"/>
</dbReference>
<evidence type="ECO:0000256" key="1">
    <source>
        <dbReference type="ARBA" id="ARBA00022729"/>
    </source>
</evidence>
<keyword evidence="2" id="KW-0378">Hydrolase</keyword>
<dbReference type="GO" id="GO:0016787">
    <property type="term" value="F:hydrolase activity"/>
    <property type="evidence" value="ECO:0007669"/>
    <property type="project" value="UniProtKB-KW"/>
</dbReference>
<evidence type="ECO:0000313" key="5">
    <source>
        <dbReference type="Proteomes" id="UP001403385"/>
    </source>
</evidence>
<dbReference type="Pfam" id="PF00149">
    <property type="entry name" value="Metallophos"/>
    <property type="match status" value="1"/>
</dbReference>
<dbReference type="AlphaFoldDB" id="A0AAW9SEU8"/>
<dbReference type="InterPro" id="IPR029052">
    <property type="entry name" value="Metallo-depent_PP-like"/>
</dbReference>
<organism evidence="4 5">
    <name type="scientific">Rapidithrix thailandica</name>
    <dbReference type="NCBI Taxonomy" id="413964"/>
    <lineage>
        <taxon>Bacteria</taxon>
        <taxon>Pseudomonadati</taxon>
        <taxon>Bacteroidota</taxon>
        <taxon>Cytophagia</taxon>
        <taxon>Cytophagales</taxon>
        <taxon>Flammeovirgaceae</taxon>
        <taxon>Rapidithrix</taxon>
    </lineage>
</organism>
<dbReference type="PANTHER" id="PTHR10161">
    <property type="entry name" value="TARTRATE-RESISTANT ACID PHOSPHATASE TYPE 5"/>
    <property type="match status" value="1"/>
</dbReference>
<dbReference type="InterPro" id="IPR004843">
    <property type="entry name" value="Calcineurin-like_PHP"/>
</dbReference>
<accession>A0AAW9SEU8</accession>
<sequence>MKHLYLILCFLLCIPLTGIAQKKPFYHPEVSHWKDAKPSSQEQITYSLFLVGDAGTPLSESKVEPGLDLLRQQLQTTQVAADIIFLGDNIYPKGLHSKEHPLRKQDEQNLTTQLELLRDFKGKGYFIPGNHDWAQGKAYGLENRLNQEAFITEYGLDNALMLPEDACPGPKVIPVNDELILILIDTQWWLHPFDKPGIESDCDVKNEEEFLLLLKDVILENYDKQIVVAGHHPLYSNGLHGGHAPLKYHLFPLTSIKKGLFVPLPGLGSIYVMARTVVGNIQDVPHPLYQALVEKLEEVFQLHPNLIYAAGHEHSLQYIPKNKLHYVISGAGCKASYVGKNKQAHFTYRHKGFAKVNFYTNGDVWLEFWVAGEDEPQGKVAYREKLFTHTGHTAESQEDTTAFRKKPGEMVSVAASQKFASNEFNTWFLGENYRSEWSEKLKEVPCFDPHTMLGGLKVVKRGGGNQTKSLRLRAPDAKEYVLRSVEKFPEKVLPSFLRKTIAEDIVEEQITSSHPFAALTIPRLSEAYGIYHTNPTIFYVPRSSWLGRYASDFSEGLYLFEERPDDNWEKATFFGNSKKIISTAKVLKKIRKDNDDLIDQSMVLKSRLFDSWIGDWDRHDDQWRWASFKDSLRNIKVYQPIPRDRDQAFFWSDGFLMKLGTRKWGLRNFQGFHHEIRDPVGLNYYNVHFDRSFLNQPEWPAWQAAVDSLQSSMKDELIEEAIRDLPQEIYQYSGEEIIAKLKSRRDNFEQYAREWYLYLAKEVDIVGSKKHEYFQVERLNEEETRVRVFKMKKDSREKKHLIYERTFLRSETKEIRLYGMEGEDFFEIKGDVKKGIRVRVIGGEDKDEVNDVSSVKGWRKKTKVYDQPGGIEIKPNKETQNKTASDPQINQYDRKAYKINYVGPLLTMGISPDDGIVLGGGVQMKTYGFRKEPFKAHHRVLGSVAPKNLSFSVHYQGEFRHILGKWDAKIIADVRYPNFVDFFYGLGNETENHVNERGKNYYRLRYKQVKLFPALRRKSTDGQHEYGLSYYFQNIEIEDDTDKSRFIFSEESGLKDATVIEEDQRFQGFFGYYQLDLRNSEVFPTSGLYMNTTLGRIWGFGESQIRDINYTKLITDWRFYWSPGRAKRLTFALRAGGAVNWGDYQFFQANTLGGAKNLRGFRRMRFAGDKSFYSNNEVRFTLLNVRTFLFPAQLGLSGLYDVGRVWYEDDQGKDPSVADGTSEKWHQGIGGGVWISPFNKAIISLDLTHSEEEDRFLAYLRLGFMF</sequence>
<protein>
    <submittedName>
        <fullName evidence="4">Metallophosphoesterase</fullName>
    </submittedName>
</protein>
<evidence type="ECO:0000256" key="2">
    <source>
        <dbReference type="ARBA" id="ARBA00022801"/>
    </source>
</evidence>